<dbReference type="EMBL" id="JALJOQ010000260">
    <property type="protein sequence ID" value="KAK9786913.1"/>
    <property type="molecule type" value="Genomic_DNA"/>
</dbReference>
<dbReference type="AlphaFoldDB" id="A0AAW1NMQ8"/>
<evidence type="ECO:0000313" key="2">
    <source>
        <dbReference type="Proteomes" id="UP001465755"/>
    </source>
</evidence>
<proteinExistence type="predicted"/>
<name>A0AAW1NMQ8_9CHLO</name>
<keyword evidence="2" id="KW-1185">Reference proteome</keyword>
<accession>A0AAW1NMQ8</accession>
<sequence>MNMIVACIDIISNQCMEHIIMRHSSQESFRSYSRRYRTTVLGTAARRSRSHCFNLDALVAAASSLCAQHLCQGTVKNLATSLEQALQERFQRHRSVQNSTDGPVQLLTMLVRCTARPVLLHLLRNAGRDRLAHPAPADHMRAWKTRLHLQKSA</sequence>
<dbReference type="Proteomes" id="UP001465755">
    <property type="component" value="Unassembled WGS sequence"/>
</dbReference>
<evidence type="ECO:0000313" key="1">
    <source>
        <dbReference type="EMBL" id="KAK9786913.1"/>
    </source>
</evidence>
<gene>
    <name evidence="1" type="ORF">WJX73_010912</name>
</gene>
<protein>
    <submittedName>
        <fullName evidence="1">Uncharacterized protein</fullName>
    </submittedName>
</protein>
<comment type="caution">
    <text evidence="1">The sequence shown here is derived from an EMBL/GenBank/DDBJ whole genome shotgun (WGS) entry which is preliminary data.</text>
</comment>
<organism evidence="1 2">
    <name type="scientific">Symbiochloris irregularis</name>
    <dbReference type="NCBI Taxonomy" id="706552"/>
    <lineage>
        <taxon>Eukaryota</taxon>
        <taxon>Viridiplantae</taxon>
        <taxon>Chlorophyta</taxon>
        <taxon>core chlorophytes</taxon>
        <taxon>Trebouxiophyceae</taxon>
        <taxon>Trebouxiales</taxon>
        <taxon>Trebouxiaceae</taxon>
        <taxon>Symbiochloris</taxon>
    </lineage>
</organism>
<reference evidence="1 2" key="1">
    <citation type="journal article" date="2024" name="Nat. Commun.">
        <title>Phylogenomics reveals the evolutionary origins of lichenization in chlorophyte algae.</title>
        <authorList>
            <person name="Puginier C."/>
            <person name="Libourel C."/>
            <person name="Otte J."/>
            <person name="Skaloud P."/>
            <person name="Haon M."/>
            <person name="Grisel S."/>
            <person name="Petersen M."/>
            <person name="Berrin J.G."/>
            <person name="Delaux P.M."/>
            <person name="Dal Grande F."/>
            <person name="Keller J."/>
        </authorList>
    </citation>
    <scope>NUCLEOTIDE SEQUENCE [LARGE SCALE GENOMIC DNA]</scope>
    <source>
        <strain evidence="1 2">SAG 2036</strain>
    </source>
</reference>